<dbReference type="Proteomes" id="UP000294003">
    <property type="component" value="Unassembled WGS sequence"/>
</dbReference>
<keyword evidence="3" id="KW-1185">Reference proteome</keyword>
<dbReference type="PANTHER" id="PTHR40623">
    <property type="entry name" value="INTEGRAL MEMBRANE PROTEIN"/>
    <property type="match status" value="1"/>
</dbReference>
<accession>A0ABY0GZG9</accession>
<protein>
    <submittedName>
        <fullName evidence="2">Uncharacterized protein</fullName>
    </submittedName>
</protein>
<feature type="compositionally biased region" description="Polar residues" evidence="1">
    <location>
        <begin position="117"/>
        <end position="127"/>
    </location>
</feature>
<evidence type="ECO:0000313" key="3">
    <source>
        <dbReference type="Proteomes" id="UP000294003"/>
    </source>
</evidence>
<feature type="compositionally biased region" description="Basic residues" evidence="1">
    <location>
        <begin position="310"/>
        <end position="327"/>
    </location>
</feature>
<organism evidence="2 3">
    <name type="scientific">Monosporascus cannonballus</name>
    <dbReference type="NCBI Taxonomy" id="155416"/>
    <lineage>
        <taxon>Eukaryota</taxon>
        <taxon>Fungi</taxon>
        <taxon>Dikarya</taxon>
        <taxon>Ascomycota</taxon>
        <taxon>Pezizomycotina</taxon>
        <taxon>Sordariomycetes</taxon>
        <taxon>Xylariomycetidae</taxon>
        <taxon>Xylariales</taxon>
        <taxon>Xylariales incertae sedis</taxon>
        <taxon>Monosporascus</taxon>
    </lineage>
</organism>
<evidence type="ECO:0000313" key="2">
    <source>
        <dbReference type="EMBL" id="RYO81072.1"/>
    </source>
</evidence>
<dbReference type="EMBL" id="QJNS01000263">
    <property type="protein sequence ID" value="RYO81072.1"/>
    <property type="molecule type" value="Genomic_DNA"/>
</dbReference>
<feature type="compositionally biased region" description="Polar residues" evidence="1">
    <location>
        <begin position="98"/>
        <end position="109"/>
    </location>
</feature>
<feature type="compositionally biased region" description="Polar residues" evidence="1">
    <location>
        <begin position="240"/>
        <end position="279"/>
    </location>
</feature>
<name>A0ABY0GZG9_9PEZI</name>
<gene>
    <name evidence="2" type="ORF">DL762_007317</name>
</gene>
<reference evidence="2 3" key="1">
    <citation type="submission" date="2018-06" db="EMBL/GenBank/DDBJ databases">
        <title>Complete Genomes of Monosporascus.</title>
        <authorList>
            <person name="Robinson A.J."/>
            <person name="Natvig D.O."/>
        </authorList>
    </citation>
    <scope>NUCLEOTIDE SEQUENCE [LARGE SCALE GENOMIC DNA]</scope>
    <source>
        <strain evidence="2 3">CBS 609.92</strain>
    </source>
</reference>
<feature type="compositionally biased region" description="Polar residues" evidence="1">
    <location>
        <begin position="167"/>
        <end position="176"/>
    </location>
</feature>
<dbReference type="PANTHER" id="PTHR40623:SF2">
    <property type="entry name" value="INTEGRAL MEMBRANE PROTEIN"/>
    <property type="match status" value="1"/>
</dbReference>
<sequence length="327" mass="35905">MRRSGLPAGKRVDIPFGVRAIQSGIEVDGIWISRPGTPAESETLIGSVGEAKGKEKAVPISGGLRSPTTAAAEVQPTPGQSPTPSLLDHSDAVHAPLRSTQVGPQSTYKPTHAPYHQPNTSTETTRLGSLRQLEGDSARPPRLETYIPTMSWSIEQHGSYRPKERGSGSSDDNNIPENLVPVSKYQDRSPVPPQRKRSPFEDPEPSSPTLDFLEGGGYFPGTPEQRNPFESGESERMPSRESQAVSHRPNNSNGSTDTQVRFPQRSYSGETHANTSTRRVNAGFEVLPAGTFSRSDSQADVENAEWERSRNRHSNKLQRRSHDRPWI</sequence>
<comment type="caution">
    <text evidence="2">The sequence shown here is derived from an EMBL/GenBank/DDBJ whole genome shotgun (WGS) entry which is preliminary data.</text>
</comment>
<proteinExistence type="predicted"/>
<evidence type="ECO:0000256" key="1">
    <source>
        <dbReference type="SAM" id="MobiDB-lite"/>
    </source>
</evidence>
<feature type="region of interest" description="Disordered" evidence="1">
    <location>
        <begin position="57"/>
        <end position="327"/>
    </location>
</feature>
<feature type="compositionally biased region" description="Basic and acidic residues" evidence="1">
    <location>
        <begin position="133"/>
        <end position="142"/>
    </location>
</feature>